<organism evidence="1 2">
    <name type="scientific">Glutinoglossum americanum</name>
    <dbReference type="NCBI Taxonomy" id="1670608"/>
    <lineage>
        <taxon>Eukaryota</taxon>
        <taxon>Fungi</taxon>
        <taxon>Dikarya</taxon>
        <taxon>Ascomycota</taxon>
        <taxon>Pezizomycotina</taxon>
        <taxon>Geoglossomycetes</taxon>
        <taxon>Geoglossales</taxon>
        <taxon>Geoglossaceae</taxon>
        <taxon>Glutinoglossum</taxon>
    </lineage>
</organism>
<gene>
    <name evidence="1" type="ORF">FGG08_004147</name>
</gene>
<evidence type="ECO:0000313" key="1">
    <source>
        <dbReference type="EMBL" id="KAH0541383.1"/>
    </source>
</evidence>
<protein>
    <submittedName>
        <fullName evidence="1">Uncharacterized protein</fullName>
    </submittedName>
</protein>
<comment type="caution">
    <text evidence="1">The sequence shown here is derived from an EMBL/GenBank/DDBJ whole genome shotgun (WGS) entry which is preliminary data.</text>
</comment>
<proteinExistence type="predicted"/>
<dbReference type="AlphaFoldDB" id="A0A9P8I182"/>
<keyword evidence="2" id="KW-1185">Reference proteome</keyword>
<dbReference type="EMBL" id="JAGHQL010000080">
    <property type="protein sequence ID" value="KAH0541383.1"/>
    <property type="molecule type" value="Genomic_DNA"/>
</dbReference>
<name>A0A9P8I182_9PEZI</name>
<dbReference type="Proteomes" id="UP000698800">
    <property type="component" value="Unassembled WGS sequence"/>
</dbReference>
<evidence type="ECO:0000313" key="2">
    <source>
        <dbReference type="Proteomes" id="UP000698800"/>
    </source>
</evidence>
<accession>A0A9P8I182</accession>
<sequence>MALARGSYSCTANMYPSALDSWLASEVSGERALNPPHQTWVVPNISREGALSFTLNITTKAPKADVYWAPNGQALRELSADYTKILKPYLYDTPSDAAPNDTLGTLLYWAGPATGLNTFCWAGNVSTCGIAEDKEVRCYAIDSSYDSYSECIRVEQGTRLEPSQQPLAIFHRRRGTFASAQPLRSTLLPSGTGQPDDDHCDWDKISSLQSYPTVNTMTLEFFVPSVSSRSAPNGRKFCNLVVQSKFPTIDPIPRHRRLLPRQPFHALKLHRIHHYRFSIAPRAHFKATTSAVPLILSVGIGGPVVFWLDSRAGSDVKGAEGRVNMSKVAPDIASGSESKLRLEFPIPITKFSVKFKVAKGGERSAEDGEGAARLH</sequence>
<reference evidence="1" key="1">
    <citation type="submission" date="2021-03" db="EMBL/GenBank/DDBJ databases">
        <title>Comparative genomics and phylogenomic investigation of the class Geoglossomycetes provide insights into ecological specialization and systematics.</title>
        <authorList>
            <person name="Melie T."/>
            <person name="Pirro S."/>
            <person name="Miller A.N."/>
            <person name="Quandt A."/>
        </authorList>
    </citation>
    <scope>NUCLEOTIDE SEQUENCE</scope>
    <source>
        <strain evidence="1">GBOQ0MN5Z8</strain>
    </source>
</reference>